<evidence type="ECO:0000313" key="8">
    <source>
        <dbReference type="EMBL" id="NGM23334.1"/>
    </source>
</evidence>
<keyword evidence="2" id="KW-0805">Transcription regulation</keyword>
<protein>
    <submittedName>
        <fullName evidence="8">Sigma-70 family RNA polymerase sigma factor</fullName>
    </submittedName>
</protein>
<dbReference type="SUPFAM" id="SSF88659">
    <property type="entry name" value="Sigma3 and sigma4 domains of RNA polymerase sigma factors"/>
    <property type="match status" value="1"/>
</dbReference>
<name>A0A6M1LV55_9PROT</name>
<dbReference type="InterPro" id="IPR013324">
    <property type="entry name" value="RNA_pol_sigma_r3/r4-like"/>
</dbReference>
<keyword evidence="3" id="KW-0731">Sigma factor</keyword>
<dbReference type="NCBIfam" id="TIGR02937">
    <property type="entry name" value="sigma70-ECF"/>
    <property type="match status" value="1"/>
</dbReference>
<evidence type="ECO:0000256" key="2">
    <source>
        <dbReference type="ARBA" id="ARBA00023015"/>
    </source>
</evidence>
<dbReference type="EMBL" id="JAAIKB010000014">
    <property type="protein sequence ID" value="NGM23334.1"/>
    <property type="molecule type" value="Genomic_DNA"/>
</dbReference>
<dbReference type="PANTHER" id="PTHR43133:SF25">
    <property type="entry name" value="RNA POLYMERASE SIGMA FACTOR RFAY-RELATED"/>
    <property type="match status" value="1"/>
</dbReference>
<dbReference type="GO" id="GO:0006352">
    <property type="term" value="P:DNA-templated transcription initiation"/>
    <property type="evidence" value="ECO:0007669"/>
    <property type="project" value="InterPro"/>
</dbReference>
<dbReference type="Gene3D" id="1.10.10.10">
    <property type="entry name" value="Winged helix-like DNA-binding domain superfamily/Winged helix DNA-binding domain"/>
    <property type="match status" value="1"/>
</dbReference>
<dbReference type="Gene3D" id="1.10.1740.10">
    <property type="match status" value="1"/>
</dbReference>
<dbReference type="CDD" id="cd06171">
    <property type="entry name" value="Sigma70_r4"/>
    <property type="match status" value="1"/>
</dbReference>
<evidence type="ECO:0000256" key="5">
    <source>
        <dbReference type="ARBA" id="ARBA00023163"/>
    </source>
</evidence>
<dbReference type="PANTHER" id="PTHR43133">
    <property type="entry name" value="RNA POLYMERASE ECF-TYPE SIGMA FACTO"/>
    <property type="match status" value="1"/>
</dbReference>
<organism evidence="8 9">
    <name type="scientific">Falsiroseomonas algicola</name>
    <dbReference type="NCBI Taxonomy" id="2716930"/>
    <lineage>
        <taxon>Bacteria</taxon>
        <taxon>Pseudomonadati</taxon>
        <taxon>Pseudomonadota</taxon>
        <taxon>Alphaproteobacteria</taxon>
        <taxon>Acetobacterales</taxon>
        <taxon>Roseomonadaceae</taxon>
        <taxon>Falsiroseomonas</taxon>
    </lineage>
</organism>
<keyword evidence="9" id="KW-1185">Reference proteome</keyword>
<feature type="domain" description="RNA polymerase sigma factor 70 region 4 type 2" evidence="6">
    <location>
        <begin position="111"/>
        <end position="161"/>
    </location>
</feature>
<comment type="similarity">
    <text evidence="1">Belongs to the sigma-70 factor family. ECF subfamily.</text>
</comment>
<dbReference type="InterPro" id="IPR039425">
    <property type="entry name" value="RNA_pol_sigma-70-like"/>
</dbReference>
<dbReference type="InterPro" id="IPR013249">
    <property type="entry name" value="RNA_pol_sigma70_r4_t2"/>
</dbReference>
<dbReference type="GO" id="GO:0016987">
    <property type="term" value="F:sigma factor activity"/>
    <property type="evidence" value="ECO:0007669"/>
    <property type="project" value="UniProtKB-KW"/>
</dbReference>
<keyword evidence="5" id="KW-0804">Transcription</keyword>
<evidence type="ECO:0000256" key="4">
    <source>
        <dbReference type="ARBA" id="ARBA00023125"/>
    </source>
</evidence>
<dbReference type="Pfam" id="PF22029">
    <property type="entry name" value="PhyR_sigma2"/>
    <property type="match status" value="1"/>
</dbReference>
<dbReference type="InterPro" id="IPR053866">
    <property type="entry name" value="PhyR_sigma2"/>
</dbReference>
<dbReference type="PROSITE" id="PS01063">
    <property type="entry name" value="SIGMA70_ECF"/>
    <property type="match status" value="1"/>
</dbReference>
<comment type="caution">
    <text evidence="8">The sequence shown here is derived from an EMBL/GenBank/DDBJ whole genome shotgun (WGS) entry which is preliminary data.</text>
</comment>
<dbReference type="GO" id="GO:0003677">
    <property type="term" value="F:DNA binding"/>
    <property type="evidence" value="ECO:0007669"/>
    <property type="project" value="UniProtKB-KW"/>
</dbReference>
<dbReference type="InterPro" id="IPR036388">
    <property type="entry name" value="WH-like_DNA-bd_sf"/>
</dbReference>
<dbReference type="InterPro" id="IPR014284">
    <property type="entry name" value="RNA_pol_sigma-70_dom"/>
</dbReference>
<dbReference type="SUPFAM" id="SSF88946">
    <property type="entry name" value="Sigma2 domain of RNA polymerase sigma factors"/>
    <property type="match status" value="1"/>
</dbReference>
<dbReference type="Proteomes" id="UP000475385">
    <property type="component" value="Unassembled WGS sequence"/>
</dbReference>
<keyword evidence="4" id="KW-0238">DNA-binding</keyword>
<dbReference type="InterPro" id="IPR013325">
    <property type="entry name" value="RNA_pol_sigma_r2"/>
</dbReference>
<evidence type="ECO:0000259" key="6">
    <source>
        <dbReference type="Pfam" id="PF08281"/>
    </source>
</evidence>
<evidence type="ECO:0000313" key="9">
    <source>
        <dbReference type="Proteomes" id="UP000475385"/>
    </source>
</evidence>
<evidence type="ECO:0000259" key="7">
    <source>
        <dbReference type="Pfam" id="PF22029"/>
    </source>
</evidence>
<accession>A0A6M1LV55</accession>
<dbReference type="AlphaFoldDB" id="A0A6M1LV55"/>
<sequence length="166" mass="18548">MAGQQEYRREVDAFAAAVAAEIPRLRRFARVLIRPAEAADDLVQETVLRAIGARQQFTPGTNLRAWLFVILRNARNAELRRLRRFSPLDDEAGQSIPVSGGQEERHAMNDVAAAFHRLPPVQREALWLVVVEGMDYAAAAAVLRIPVGTVRSRLSRARDALREALE</sequence>
<dbReference type="RefSeq" id="WP_164697252.1">
    <property type="nucleotide sequence ID" value="NZ_JAAIKB010000014.1"/>
</dbReference>
<evidence type="ECO:0000256" key="1">
    <source>
        <dbReference type="ARBA" id="ARBA00010641"/>
    </source>
</evidence>
<dbReference type="InterPro" id="IPR000838">
    <property type="entry name" value="RNA_pol_sigma70_ECF_CS"/>
</dbReference>
<proteinExistence type="inferred from homology"/>
<reference evidence="8 9" key="1">
    <citation type="submission" date="2020-03" db="EMBL/GenBank/DDBJ databases">
        <title>Roseomonas stagni sp. nov., isolated from pond water in Japan.</title>
        <authorList>
            <person name="Furuhata K."/>
            <person name="Miyamoto H."/>
            <person name="Goto K."/>
        </authorList>
    </citation>
    <scope>NUCLEOTIDE SEQUENCE [LARGE SCALE GENOMIC DNA]</scope>
    <source>
        <strain evidence="8 9">PeD5</strain>
    </source>
</reference>
<gene>
    <name evidence="8" type="ORF">G3576_25195</name>
</gene>
<dbReference type="Pfam" id="PF08281">
    <property type="entry name" value="Sigma70_r4_2"/>
    <property type="match status" value="1"/>
</dbReference>
<feature type="domain" description="PhyR sigma2" evidence="7">
    <location>
        <begin position="18"/>
        <end position="71"/>
    </location>
</feature>
<evidence type="ECO:0000256" key="3">
    <source>
        <dbReference type="ARBA" id="ARBA00023082"/>
    </source>
</evidence>